<accession>A0ABU8L1I2</accession>
<dbReference type="EMBL" id="JAPYKS010000020">
    <property type="protein sequence ID" value="MEI9411822.1"/>
    <property type="molecule type" value="Genomic_DNA"/>
</dbReference>
<evidence type="ECO:0000313" key="3">
    <source>
        <dbReference type="Proteomes" id="UP001387293"/>
    </source>
</evidence>
<dbReference type="Proteomes" id="UP001387293">
    <property type="component" value="Unassembled WGS sequence"/>
</dbReference>
<feature type="region of interest" description="Disordered" evidence="1">
    <location>
        <begin position="38"/>
        <end position="58"/>
    </location>
</feature>
<evidence type="ECO:0008006" key="4">
    <source>
        <dbReference type="Google" id="ProtNLM"/>
    </source>
</evidence>
<gene>
    <name evidence="2" type="ORF">O7A60_24070</name>
</gene>
<proteinExistence type="predicted"/>
<reference evidence="2 3" key="1">
    <citation type="submission" date="2022-12" db="EMBL/GenBank/DDBJ databases">
        <authorList>
            <person name="Muema E."/>
        </authorList>
    </citation>
    <scope>NUCLEOTIDE SEQUENCE [LARGE SCALE GENOMIC DNA]</scope>
    <source>
        <strain evidence="3">1326</strain>
    </source>
</reference>
<organism evidence="2 3">
    <name type="scientific">Mesorhizobium salmacidum</name>
    <dbReference type="NCBI Taxonomy" id="3015171"/>
    <lineage>
        <taxon>Bacteria</taxon>
        <taxon>Pseudomonadati</taxon>
        <taxon>Pseudomonadota</taxon>
        <taxon>Alphaproteobacteria</taxon>
        <taxon>Hyphomicrobiales</taxon>
        <taxon>Phyllobacteriaceae</taxon>
        <taxon>Mesorhizobium</taxon>
    </lineage>
</organism>
<evidence type="ECO:0000313" key="2">
    <source>
        <dbReference type="EMBL" id="MEI9411822.1"/>
    </source>
</evidence>
<evidence type="ECO:0000256" key="1">
    <source>
        <dbReference type="SAM" id="MobiDB-lite"/>
    </source>
</evidence>
<protein>
    <recommendedName>
        <fullName evidence="4">DUF3606 domain-containing protein</fullName>
    </recommendedName>
</protein>
<feature type="compositionally biased region" description="Basic and acidic residues" evidence="1">
    <location>
        <begin position="40"/>
        <end position="58"/>
    </location>
</feature>
<sequence>MQRAAKEAGRVAKGQELEVEHLVEITEIDPKQARRLLRRHGADWPKLRDEAEALKTED</sequence>
<keyword evidence="3" id="KW-1185">Reference proteome</keyword>
<comment type="caution">
    <text evidence="2">The sequence shown here is derived from an EMBL/GenBank/DDBJ whole genome shotgun (WGS) entry which is preliminary data.</text>
</comment>
<name>A0ABU8L1I2_9HYPH</name>
<dbReference type="RefSeq" id="WP_084636757.1">
    <property type="nucleotide sequence ID" value="NZ_JAPYKS010000020.1"/>
</dbReference>